<accession>A0ABV5AA76</accession>
<feature type="transmembrane region" description="Helical" evidence="1">
    <location>
        <begin position="41"/>
        <end position="62"/>
    </location>
</feature>
<name>A0ABV5AA76_9BACL</name>
<comment type="caution">
    <text evidence="2">The sequence shown here is derived from an EMBL/GenBank/DDBJ whole genome shotgun (WGS) entry which is preliminary data.</text>
</comment>
<gene>
    <name evidence="2" type="ORF">KKP3000_002171</name>
</gene>
<dbReference type="RefSeq" id="WP_275472684.1">
    <property type="nucleotide sequence ID" value="NZ_CP162940.1"/>
</dbReference>
<feature type="transmembrane region" description="Helical" evidence="1">
    <location>
        <begin position="74"/>
        <end position="95"/>
    </location>
</feature>
<protein>
    <submittedName>
        <fullName evidence="2">Uncharacterized protein</fullName>
    </submittedName>
</protein>
<keyword evidence="1" id="KW-1133">Transmembrane helix</keyword>
<sequence>MFVNGWKNNVVALLSHVCIAVVLSGIYIFDHFQWFVKNNFVTNMVVTSTVIGLLLYIFIGYVYLQSQRSSLEDFISVISAGVFGWVVATPILLEFHRVYLDVNVEDVLRLAWNFSDVMGIAWVMRVILGSTMTVQIASFTVASFIPSLLMWSGMFLKRKTTSGQDD</sequence>
<proteinExistence type="predicted"/>
<keyword evidence="1" id="KW-0472">Membrane</keyword>
<feature type="transmembrane region" description="Helical" evidence="1">
    <location>
        <begin position="12"/>
        <end position="29"/>
    </location>
</feature>
<keyword evidence="1" id="KW-0812">Transmembrane</keyword>
<reference evidence="2 3" key="1">
    <citation type="journal article" date="2024" name="Int. J. Mol. Sci.">
        <title>Exploration of Alicyclobacillus spp. Genome in Search of Antibiotic Resistance.</title>
        <authorList>
            <person name="Bucka-Kolendo J."/>
            <person name="Kiousi D.E."/>
            <person name="Dekowska A."/>
            <person name="Mikolajczuk-Szczyrba A."/>
            <person name="Karadedos D.M."/>
            <person name="Michael P."/>
            <person name="Galanis A."/>
            <person name="Sokolowska B."/>
        </authorList>
    </citation>
    <scope>NUCLEOTIDE SEQUENCE [LARGE SCALE GENOMIC DNA]</scope>
    <source>
        <strain evidence="2 3">KKP 3000</strain>
    </source>
</reference>
<feature type="transmembrane region" description="Helical" evidence="1">
    <location>
        <begin position="134"/>
        <end position="156"/>
    </location>
</feature>
<keyword evidence="3" id="KW-1185">Reference proteome</keyword>
<evidence type="ECO:0000256" key="1">
    <source>
        <dbReference type="SAM" id="Phobius"/>
    </source>
</evidence>
<dbReference type="EMBL" id="JBDXSU010000002">
    <property type="protein sequence ID" value="MFB5189172.1"/>
    <property type="molecule type" value="Genomic_DNA"/>
</dbReference>
<evidence type="ECO:0000313" key="3">
    <source>
        <dbReference type="Proteomes" id="UP001579974"/>
    </source>
</evidence>
<dbReference type="Proteomes" id="UP001579974">
    <property type="component" value="Unassembled WGS sequence"/>
</dbReference>
<organism evidence="2 3">
    <name type="scientific">Alicyclobacillus fastidiosus</name>
    <dbReference type="NCBI Taxonomy" id="392011"/>
    <lineage>
        <taxon>Bacteria</taxon>
        <taxon>Bacillati</taxon>
        <taxon>Bacillota</taxon>
        <taxon>Bacilli</taxon>
        <taxon>Bacillales</taxon>
        <taxon>Alicyclobacillaceae</taxon>
        <taxon>Alicyclobacillus</taxon>
    </lineage>
</organism>
<evidence type="ECO:0000313" key="2">
    <source>
        <dbReference type="EMBL" id="MFB5189172.1"/>
    </source>
</evidence>